<proteinExistence type="predicted"/>
<dbReference type="EMBL" id="ASHM01159041">
    <property type="protein sequence ID" value="PNX63819.1"/>
    <property type="molecule type" value="Genomic_DNA"/>
</dbReference>
<name>A0A2K3KC42_TRIPR</name>
<dbReference type="SUPFAM" id="SSF51206">
    <property type="entry name" value="cAMP-binding domain-like"/>
    <property type="match status" value="1"/>
</dbReference>
<dbReference type="GO" id="GO:0016020">
    <property type="term" value="C:membrane"/>
    <property type="evidence" value="ECO:0007669"/>
    <property type="project" value="UniProtKB-SubCell"/>
</dbReference>
<comment type="caution">
    <text evidence="3">The sequence shown here is derived from an EMBL/GenBank/DDBJ whole genome shotgun (WGS) entry which is preliminary data.</text>
</comment>
<dbReference type="Gene3D" id="1.10.287.630">
    <property type="entry name" value="Helix hairpin bin"/>
    <property type="match status" value="1"/>
</dbReference>
<keyword evidence="1" id="KW-0813">Transport</keyword>
<keyword evidence="1" id="KW-1071">Ligand-gated ion channel</keyword>
<keyword evidence="2" id="KW-0407">Ion channel</keyword>
<dbReference type="Proteomes" id="UP000236291">
    <property type="component" value="Unassembled WGS sequence"/>
</dbReference>
<evidence type="ECO:0000313" key="3">
    <source>
        <dbReference type="EMBL" id="PNX63819.1"/>
    </source>
</evidence>
<dbReference type="PANTHER" id="PTHR45651">
    <property type="entry name" value="CYCLIC NUCLEOTIDE-GATED ION CHANNEL 15-RELATED-RELATED"/>
    <property type="match status" value="1"/>
</dbReference>
<dbReference type="InterPro" id="IPR018490">
    <property type="entry name" value="cNMP-bd_dom_sf"/>
</dbReference>
<evidence type="ECO:0000256" key="1">
    <source>
        <dbReference type="ARBA" id="ARBA00023286"/>
    </source>
</evidence>
<dbReference type="AlphaFoldDB" id="A0A2K3KC42"/>
<feature type="non-terminal residue" evidence="3">
    <location>
        <position position="68"/>
    </location>
</feature>
<evidence type="ECO:0000313" key="4">
    <source>
        <dbReference type="Proteomes" id="UP000236291"/>
    </source>
</evidence>
<keyword evidence="1" id="KW-0406">Ion transport</keyword>
<dbReference type="GO" id="GO:0034220">
    <property type="term" value="P:monoatomic ion transmembrane transport"/>
    <property type="evidence" value="ECO:0007669"/>
    <property type="project" value="UniProtKB-KW"/>
</dbReference>
<accession>A0A2K3KC42</accession>
<organism evidence="3 4">
    <name type="scientific">Trifolium pratense</name>
    <name type="common">Red clover</name>
    <dbReference type="NCBI Taxonomy" id="57577"/>
    <lineage>
        <taxon>Eukaryota</taxon>
        <taxon>Viridiplantae</taxon>
        <taxon>Streptophyta</taxon>
        <taxon>Embryophyta</taxon>
        <taxon>Tracheophyta</taxon>
        <taxon>Spermatophyta</taxon>
        <taxon>Magnoliopsida</taxon>
        <taxon>eudicotyledons</taxon>
        <taxon>Gunneridae</taxon>
        <taxon>Pentapetalae</taxon>
        <taxon>rosids</taxon>
        <taxon>fabids</taxon>
        <taxon>Fabales</taxon>
        <taxon>Fabaceae</taxon>
        <taxon>Papilionoideae</taxon>
        <taxon>50 kb inversion clade</taxon>
        <taxon>NPAAA clade</taxon>
        <taxon>Hologalegina</taxon>
        <taxon>IRL clade</taxon>
        <taxon>Trifolieae</taxon>
        <taxon>Trifolium</taxon>
    </lineage>
</organism>
<dbReference type="STRING" id="57577.A0A2K3KC42"/>
<evidence type="ECO:0000256" key="2">
    <source>
        <dbReference type="ARBA" id="ARBA00023303"/>
    </source>
</evidence>
<sequence>MELKMKNIEWWMNKRRLPQELRQRVRNYKRQCWTATRGVDECQLIKNHPEGLRRDIKYHLRLGLVMKF</sequence>
<reference evidence="3 4" key="1">
    <citation type="journal article" date="2014" name="Am. J. Bot.">
        <title>Genome assembly and annotation for red clover (Trifolium pratense; Fabaceae).</title>
        <authorList>
            <person name="Istvanek J."/>
            <person name="Jaros M."/>
            <person name="Krenek A."/>
            <person name="Repkova J."/>
        </authorList>
    </citation>
    <scope>NUCLEOTIDE SEQUENCE [LARGE SCALE GENOMIC DNA]</scope>
    <source>
        <strain evidence="4">cv. Tatra</strain>
        <tissue evidence="3">Young leaves</tissue>
    </source>
</reference>
<protein>
    <submittedName>
        <fullName evidence="3">Cyclic nucleotide-gated ion channel 4-like protein</fullName>
    </submittedName>
</protein>
<dbReference type="PANTHER" id="PTHR45651:SF25">
    <property type="entry name" value="CYCLIC NUCLEOTIDE-GATED ION CHANNEL-LIKE PROTEIN"/>
    <property type="match status" value="1"/>
</dbReference>
<gene>
    <name evidence="3" type="ORF">L195_g061811</name>
</gene>
<reference evidence="3 4" key="2">
    <citation type="journal article" date="2017" name="Front. Plant Sci.">
        <title>Gene Classification and Mining of Molecular Markers Useful in Red Clover (Trifolium pratense) Breeding.</title>
        <authorList>
            <person name="Istvanek J."/>
            <person name="Dluhosova J."/>
            <person name="Dluhos P."/>
            <person name="Patkova L."/>
            <person name="Nedelnik J."/>
            <person name="Repkova J."/>
        </authorList>
    </citation>
    <scope>NUCLEOTIDE SEQUENCE [LARGE SCALE GENOMIC DNA]</scope>
    <source>
        <strain evidence="4">cv. Tatra</strain>
        <tissue evidence="3">Young leaves</tissue>
    </source>
</reference>